<dbReference type="InterPro" id="IPR005024">
    <property type="entry name" value="Snf7_fam"/>
</dbReference>
<proteinExistence type="inferred from homology"/>
<comment type="similarity">
    <text evidence="2">Belongs to the SNF7 family.</text>
</comment>
<dbReference type="GO" id="GO:0009898">
    <property type="term" value="C:cytoplasmic side of plasma membrane"/>
    <property type="evidence" value="ECO:0007669"/>
    <property type="project" value="TreeGrafter"/>
</dbReference>
<dbReference type="Gene3D" id="6.10.250.1710">
    <property type="match status" value="1"/>
</dbReference>
<sequence>MWKSLWGASTEEKQKKQKESTKSAIIDLRGQIQLLTKKQNHLEQQIEELREKAKAYMQKKNANMAKIQLKKSKMLENEMTKSLQQIENLEMQLFTIENANLNLETVKAIGKANSAMKEISSSMNVDKVEDTMDEVRENMDMNEEISEALTRPIGGSAYVDEDELEDELADLMLEDETEKLEKNVGNSVIENTNSFLPNVPLSDLSSKQHVEEEEEDEDELALKALQAEMDL</sequence>
<evidence type="ECO:0000313" key="9">
    <source>
        <dbReference type="Proteomes" id="UP000095605"/>
    </source>
</evidence>
<feature type="compositionally biased region" description="Basic and acidic residues" evidence="7">
    <location>
        <begin position="10"/>
        <end position="21"/>
    </location>
</feature>
<dbReference type="Gene3D" id="1.10.287.1060">
    <property type="entry name" value="ESAT-6-like"/>
    <property type="match status" value="1"/>
</dbReference>
<keyword evidence="9" id="KW-1185">Reference proteome</keyword>
<dbReference type="GO" id="GO:0032511">
    <property type="term" value="P:late endosome to vacuole transport via multivesicular body sorting pathway"/>
    <property type="evidence" value="ECO:0007669"/>
    <property type="project" value="TreeGrafter"/>
</dbReference>
<keyword evidence="3" id="KW-0967">Endosome</keyword>
<evidence type="ECO:0000256" key="5">
    <source>
        <dbReference type="ARBA" id="ARBA00042586"/>
    </source>
</evidence>
<dbReference type="EMBL" id="LPNL01000002">
    <property type="protein sequence ID" value="OEJ91361.1"/>
    <property type="molecule type" value="Genomic_DNA"/>
</dbReference>
<dbReference type="Proteomes" id="UP000095605">
    <property type="component" value="Unassembled WGS sequence"/>
</dbReference>
<reference evidence="9" key="1">
    <citation type="journal article" date="2016" name="Genome Announc.">
        <title>Genome sequences of three species of Hanseniaspora isolated from spontaneous wine fermentations.</title>
        <authorList>
            <person name="Sternes P.R."/>
            <person name="Lee D."/>
            <person name="Kutyna D.R."/>
            <person name="Borneman A.R."/>
        </authorList>
    </citation>
    <scope>NUCLEOTIDE SEQUENCE [LARGE SCALE GENOMIC DNA]</scope>
    <source>
        <strain evidence="9">AWRI3578</strain>
    </source>
</reference>
<evidence type="ECO:0000256" key="6">
    <source>
        <dbReference type="SAM" id="Coils"/>
    </source>
</evidence>
<comment type="caution">
    <text evidence="8">The sequence shown here is derived from an EMBL/GenBank/DDBJ whole genome shotgun (WGS) entry which is preliminary data.</text>
</comment>
<evidence type="ECO:0000256" key="3">
    <source>
        <dbReference type="ARBA" id="ARBA00022753"/>
    </source>
</evidence>
<feature type="region of interest" description="Disordered" evidence="7">
    <location>
        <begin position="191"/>
        <end position="219"/>
    </location>
</feature>
<evidence type="ECO:0000313" key="8">
    <source>
        <dbReference type="EMBL" id="OEJ91361.1"/>
    </source>
</evidence>
<gene>
    <name evidence="8" type="ORF">AWRI3578_g292</name>
</gene>
<evidence type="ECO:0000256" key="7">
    <source>
        <dbReference type="SAM" id="MobiDB-lite"/>
    </source>
</evidence>
<comment type="subcellular location">
    <subcellularLocation>
        <location evidence="1">Endosome</location>
    </subcellularLocation>
</comment>
<dbReference type="OrthoDB" id="5592979at2759"/>
<evidence type="ECO:0000256" key="1">
    <source>
        <dbReference type="ARBA" id="ARBA00004177"/>
    </source>
</evidence>
<dbReference type="GO" id="GO:0000815">
    <property type="term" value="C:ESCRT III complex"/>
    <property type="evidence" value="ECO:0007669"/>
    <property type="project" value="TreeGrafter"/>
</dbReference>
<evidence type="ECO:0000256" key="2">
    <source>
        <dbReference type="ARBA" id="ARBA00006190"/>
    </source>
</evidence>
<evidence type="ECO:0000256" key="4">
    <source>
        <dbReference type="ARBA" id="ARBA00040017"/>
    </source>
</evidence>
<dbReference type="PANTHER" id="PTHR22761:SF10">
    <property type="entry name" value="GH13992P"/>
    <property type="match status" value="1"/>
</dbReference>
<dbReference type="Pfam" id="PF03357">
    <property type="entry name" value="Snf7"/>
    <property type="match status" value="1"/>
</dbReference>
<keyword evidence="6" id="KW-0175">Coiled coil</keyword>
<feature type="coiled-coil region" evidence="6">
    <location>
        <begin position="125"/>
        <end position="181"/>
    </location>
</feature>
<feature type="region of interest" description="Disordered" evidence="7">
    <location>
        <begin position="1"/>
        <end position="22"/>
    </location>
</feature>
<feature type="coiled-coil region" evidence="6">
    <location>
        <begin position="25"/>
        <end position="92"/>
    </location>
</feature>
<protein>
    <recommendedName>
        <fullName evidence="4">Vacuolar-sorting protein SNF7</fullName>
    </recommendedName>
    <alternativeName>
        <fullName evidence="5">Vacuolar protein-sorting-associated protein 32</fullName>
    </alternativeName>
</protein>
<dbReference type="GO" id="GO:0005771">
    <property type="term" value="C:multivesicular body"/>
    <property type="evidence" value="ECO:0007669"/>
    <property type="project" value="TreeGrafter"/>
</dbReference>
<dbReference type="GO" id="GO:0006900">
    <property type="term" value="P:vesicle budding from membrane"/>
    <property type="evidence" value="ECO:0007669"/>
    <property type="project" value="TreeGrafter"/>
</dbReference>
<name>A0A1E5RWN8_9ASCO</name>
<dbReference type="AlphaFoldDB" id="A0A1E5RWN8"/>
<organism evidence="8 9">
    <name type="scientific">Hanseniaspora opuntiae</name>
    <dbReference type="NCBI Taxonomy" id="211096"/>
    <lineage>
        <taxon>Eukaryota</taxon>
        <taxon>Fungi</taxon>
        <taxon>Dikarya</taxon>
        <taxon>Ascomycota</taxon>
        <taxon>Saccharomycotina</taxon>
        <taxon>Saccharomycetes</taxon>
        <taxon>Saccharomycodales</taxon>
        <taxon>Saccharomycodaceae</taxon>
        <taxon>Hanseniaspora</taxon>
    </lineage>
</organism>
<accession>A0A1E5RWN8</accession>
<dbReference type="PANTHER" id="PTHR22761">
    <property type="entry name" value="CHARGED MULTIVESICULAR BODY PROTEIN"/>
    <property type="match status" value="1"/>
</dbReference>